<dbReference type="OrthoDB" id="275663at2"/>
<keyword evidence="3" id="KW-1185">Reference proteome</keyword>
<comment type="caution">
    <text evidence="2">The sequence shown here is derived from an EMBL/GenBank/DDBJ whole genome shotgun (WGS) entry which is preliminary data.</text>
</comment>
<dbReference type="Gene3D" id="1.20.5.2950">
    <property type="match status" value="1"/>
</dbReference>
<dbReference type="PATRIC" id="fig|1232683.4.peg.660"/>
<protein>
    <submittedName>
        <fullName evidence="2">V-type ATP synthase subunit E</fullName>
        <ecNumber evidence="2">3.6.3.14</ecNumber>
    </submittedName>
</protein>
<evidence type="ECO:0000313" key="2">
    <source>
        <dbReference type="EMBL" id="KEA64966.1"/>
    </source>
</evidence>
<dbReference type="Proteomes" id="UP000028252">
    <property type="component" value="Unassembled WGS sequence"/>
</dbReference>
<evidence type="ECO:0000313" key="3">
    <source>
        <dbReference type="Proteomes" id="UP000028252"/>
    </source>
</evidence>
<evidence type="ECO:0000256" key="1">
    <source>
        <dbReference type="SAM" id="Coils"/>
    </source>
</evidence>
<dbReference type="EMBL" id="JMQN01000013">
    <property type="protein sequence ID" value="KEA64966.1"/>
    <property type="molecule type" value="Genomic_DNA"/>
</dbReference>
<proteinExistence type="predicted"/>
<reference evidence="2 3" key="1">
    <citation type="submission" date="2014-04" db="EMBL/GenBank/DDBJ databases">
        <title>Marinobacterium kochiensis sp. nov., isolated from sediment sample collected from Kochi backwaters in Kerala, India.</title>
        <authorList>
            <person name="Singh A."/>
            <person name="Pinnaka A.K."/>
        </authorList>
    </citation>
    <scope>NUCLEOTIDE SEQUENCE [LARGE SCALE GENOMIC DNA]</scope>
    <source>
        <strain evidence="2 3">AK27</strain>
    </source>
</reference>
<organism evidence="2 3">
    <name type="scientific">Marinobacterium lacunae</name>
    <dbReference type="NCBI Taxonomy" id="1232683"/>
    <lineage>
        <taxon>Bacteria</taxon>
        <taxon>Pseudomonadati</taxon>
        <taxon>Pseudomonadota</taxon>
        <taxon>Gammaproteobacteria</taxon>
        <taxon>Oceanospirillales</taxon>
        <taxon>Oceanospirillaceae</taxon>
        <taxon>Marinobacterium</taxon>
    </lineage>
</organism>
<dbReference type="eggNOG" id="COG1390">
    <property type="taxonomic scope" value="Bacteria"/>
</dbReference>
<dbReference type="GO" id="GO:0016787">
    <property type="term" value="F:hydrolase activity"/>
    <property type="evidence" value="ECO:0007669"/>
    <property type="project" value="UniProtKB-KW"/>
</dbReference>
<name>A0A081G2G1_9GAMM</name>
<accession>A0A081G2G1</accession>
<keyword evidence="2" id="KW-0378">Hydrolase</keyword>
<gene>
    <name evidence="2" type="ORF">ADIMK_0668</name>
</gene>
<dbReference type="STRING" id="1232683.ADIMK_0668"/>
<sequence>MNNIEKSHAASGVEALIERLRLQGVEKGQQEAEKLIEEAQHRADWLVEQAEQEAQQILDRARTEAERLRKGGEDALRIAARDVQLQLREALGRVFADRVRILVSEQLDDAQFMQALLREVVCTVRSKADLDNKTIEVLLPEQFVGIDELRRNPHAYREGKLSSFVHQLLAEQLREGVSFDIGDHKGLVLRFEGEDAELDLSDKALAELLLKHLQPRFRALLEGVIR</sequence>
<feature type="coiled-coil region" evidence="1">
    <location>
        <begin position="22"/>
        <end position="71"/>
    </location>
</feature>
<dbReference type="EC" id="3.6.3.14" evidence="2"/>
<keyword evidence="1" id="KW-0175">Coiled coil</keyword>
<dbReference type="AlphaFoldDB" id="A0A081G2G1"/>
<dbReference type="RefSeq" id="WP_036183604.1">
    <property type="nucleotide sequence ID" value="NZ_JMQN01000013.1"/>
</dbReference>